<organism evidence="1 2">
    <name type="scientific">Pedobacter yonginense</name>
    <dbReference type="NCBI Taxonomy" id="651869"/>
    <lineage>
        <taxon>Bacteria</taxon>
        <taxon>Pseudomonadati</taxon>
        <taxon>Bacteroidota</taxon>
        <taxon>Sphingobacteriia</taxon>
        <taxon>Sphingobacteriales</taxon>
        <taxon>Sphingobacteriaceae</taxon>
        <taxon>Pedobacter</taxon>
    </lineage>
</organism>
<sequence>MINNKVLAFLPNHRKWACLLVVFFPLNRCGTCPTYEHTRDMLLFREEADQGNGLSKEPK</sequence>
<reference evidence="1 2" key="1">
    <citation type="submission" date="2018-05" db="EMBL/GenBank/DDBJ databases">
        <title>Pedobacter paludis sp. nov., isolated from wetland soil.</title>
        <authorList>
            <person name="Zhang Y."/>
            <person name="Wang G."/>
        </authorList>
    </citation>
    <scope>NUCLEOTIDE SEQUENCE [LARGE SCALE GENOMIC DNA]</scope>
    <source>
        <strain evidence="1 2">KCTC22721</strain>
    </source>
</reference>
<keyword evidence="2" id="KW-1185">Reference proteome</keyword>
<protein>
    <submittedName>
        <fullName evidence="1">Uncharacterized protein</fullName>
    </submittedName>
</protein>
<dbReference type="EMBL" id="QGNZ01000002">
    <property type="protein sequence ID" value="PWS27406.1"/>
    <property type="molecule type" value="Genomic_DNA"/>
</dbReference>
<dbReference type="Proteomes" id="UP000245379">
    <property type="component" value="Unassembled WGS sequence"/>
</dbReference>
<gene>
    <name evidence="1" type="ORF">DHW03_07275</name>
</gene>
<evidence type="ECO:0000313" key="1">
    <source>
        <dbReference type="EMBL" id="PWS27406.1"/>
    </source>
</evidence>
<proteinExistence type="predicted"/>
<comment type="caution">
    <text evidence="1">The sequence shown here is derived from an EMBL/GenBank/DDBJ whole genome shotgun (WGS) entry which is preliminary data.</text>
</comment>
<name>A0A317EQ38_9SPHI</name>
<accession>A0A317EQ38</accession>
<evidence type="ECO:0000313" key="2">
    <source>
        <dbReference type="Proteomes" id="UP000245379"/>
    </source>
</evidence>
<dbReference type="AlphaFoldDB" id="A0A317EQ38"/>